<dbReference type="InterPro" id="IPR021047">
    <property type="entry name" value="Mannosyltransferase_CMT1"/>
</dbReference>
<name>A0A6A6QM38_9PEZI</name>
<sequence>MIYQLHHPSRRSKRTLLRLLFLAIALYLALDTLLLTRSVPPPQRDPAPSSPSNHGRIFIASIHWYNERILRSHWNKAVVDLVKHLGPDNVYISLIGSKSVDNTIGALQELDFQLAQLHVPRSFMMENITHEDQISRTPSPSEPGWIQTSRGKKELRRIPYLASVRNRVMQEMDRALADGLGRFDKVLWLNDVVFTTQDVLTLLSTNAGEYASTCSFDFSKPPLYYDTFALRDISGAKTLTQTWPYFLSSTSQHALRLNDPIPVQSCWNGMVAMDATPFYNNTPLRFRGIPDGLAELHLEGSECCLVHADNPLSASKGVFLNPNVRVGYNADAYTTVNAPSGWISSRERFRGIWKLRLVWLLGMPQRIIENVVVAWRLKRWHGQTSVDGLANREVGAHCLINEMQVLVGNDGWKHL</sequence>
<dbReference type="Pfam" id="PF11735">
    <property type="entry name" value="CAP59_mtransfer"/>
    <property type="match status" value="1"/>
</dbReference>
<gene>
    <name evidence="1" type="ORF">BU16DRAFT_96559</name>
</gene>
<dbReference type="PANTHER" id="PTHR34144:SF7">
    <property type="entry name" value="EXPORT PROTEIN (CAP59), PUTATIVE (AFU_ORTHOLOGUE AFUA_7G05020)-RELATED"/>
    <property type="match status" value="1"/>
</dbReference>
<keyword evidence="1" id="KW-0808">Transferase</keyword>
<dbReference type="Proteomes" id="UP000799750">
    <property type="component" value="Unassembled WGS sequence"/>
</dbReference>
<reference evidence="1" key="1">
    <citation type="journal article" date="2020" name="Stud. Mycol.">
        <title>101 Dothideomycetes genomes: a test case for predicting lifestyles and emergence of pathogens.</title>
        <authorList>
            <person name="Haridas S."/>
            <person name="Albert R."/>
            <person name="Binder M."/>
            <person name="Bloem J."/>
            <person name="Labutti K."/>
            <person name="Salamov A."/>
            <person name="Andreopoulos B."/>
            <person name="Baker S."/>
            <person name="Barry K."/>
            <person name="Bills G."/>
            <person name="Bluhm B."/>
            <person name="Cannon C."/>
            <person name="Castanera R."/>
            <person name="Culley D."/>
            <person name="Daum C."/>
            <person name="Ezra D."/>
            <person name="Gonzalez J."/>
            <person name="Henrissat B."/>
            <person name="Kuo A."/>
            <person name="Liang C."/>
            <person name="Lipzen A."/>
            <person name="Lutzoni F."/>
            <person name="Magnuson J."/>
            <person name="Mondo S."/>
            <person name="Nolan M."/>
            <person name="Ohm R."/>
            <person name="Pangilinan J."/>
            <person name="Park H.-J."/>
            <person name="Ramirez L."/>
            <person name="Alfaro M."/>
            <person name="Sun H."/>
            <person name="Tritt A."/>
            <person name="Yoshinaga Y."/>
            <person name="Zwiers L.-H."/>
            <person name="Turgeon B."/>
            <person name="Goodwin S."/>
            <person name="Spatafora J."/>
            <person name="Crous P."/>
            <person name="Grigoriev I."/>
        </authorList>
    </citation>
    <scope>NUCLEOTIDE SEQUENCE</scope>
    <source>
        <strain evidence="1">CBS 269.34</strain>
    </source>
</reference>
<keyword evidence="2" id="KW-1185">Reference proteome</keyword>
<accession>A0A6A6QM38</accession>
<dbReference type="GO" id="GO:0016740">
    <property type="term" value="F:transferase activity"/>
    <property type="evidence" value="ECO:0007669"/>
    <property type="project" value="UniProtKB-KW"/>
</dbReference>
<protein>
    <submittedName>
        <fullName evidence="1">Glycosyltransferase family 69 protein</fullName>
    </submittedName>
</protein>
<evidence type="ECO:0000313" key="2">
    <source>
        <dbReference type="Proteomes" id="UP000799750"/>
    </source>
</evidence>
<organism evidence="1 2">
    <name type="scientific">Lophium mytilinum</name>
    <dbReference type="NCBI Taxonomy" id="390894"/>
    <lineage>
        <taxon>Eukaryota</taxon>
        <taxon>Fungi</taxon>
        <taxon>Dikarya</taxon>
        <taxon>Ascomycota</taxon>
        <taxon>Pezizomycotina</taxon>
        <taxon>Dothideomycetes</taxon>
        <taxon>Pleosporomycetidae</taxon>
        <taxon>Mytilinidiales</taxon>
        <taxon>Mytilinidiaceae</taxon>
        <taxon>Lophium</taxon>
    </lineage>
</organism>
<dbReference type="PANTHER" id="PTHR34144">
    <property type="entry name" value="CHROMOSOME 8, WHOLE GENOME SHOTGUN SEQUENCE"/>
    <property type="match status" value="1"/>
</dbReference>
<dbReference type="OrthoDB" id="262547at2759"/>
<evidence type="ECO:0000313" key="1">
    <source>
        <dbReference type="EMBL" id="KAF2493050.1"/>
    </source>
</evidence>
<dbReference type="AlphaFoldDB" id="A0A6A6QM38"/>
<dbReference type="EMBL" id="MU004193">
    <property type="protein sequence ID" value="KAF2493050.1"/>
    <property type="molecule type" value="Genomic_DNA"/>
</dbReference>
<proteinExistence type="predicted"/>